<keyword evidence="3" id="KW-1185">Reference proteome</keyword>
<evidence type="ECO:0000313" key="3">
    <source>
        <dbReference type="Proteomes" id="UP001213000"/>
    </source>
</evidence>
<accession>A0AAD5YPK3</accession>
<proteinExistence type="predicted"/>
<name>A0AAD5YPK3_9AGAR</name>
<keyword evidence="1" id="KW-0812">Transmembrane</keyword>
<dbReference type="Proteomes" id="UP001213000">
    <property type="component" value="Unassembled WGS sequence"/>
</dbReference>
<feature type="transmembrane region" description="Helical" evidence="1">
    <location>
        <begin position="39"/>
        <end position="62"/>
    </location>
</feature>
<keyword evidence="1" id="KW-1133">Transmembrane helix</keyword>
<keyword evidence="1" id="KW-0472">Membrane</keyword>
<protein>
    <submittedName>
        <fullName evidence="2">Uncharacterized protein</fullName>
    </submittedName>
</protein>
<gene>
    <name evidence="2" type="ORF">NP233_g12882</name>
</gene>
<sequence length="83" mass="9081">MPVKRPLVSVSSHRSQPGCPQLEFMPIDLHLDPVARPTVVIAAVAVTYTIVNGIFVILALRVRMGREEEDRSEETEELNGGAA</sequence>
<organism evidence="2 3">
    <name type="scientific">Leucocoprinus birnbaumii</name>
    <dbReference type="NCBI Taxonomy" id="56174"/>
    <lineage>
        <taxon>Eukaryota</taxon>
        <taxon>Fungi</taxon>
        <taxon>Dikarya</taxon>
        <taxon>Basidiomycota</taxon>
        <taxon>Agaricomycotina</taxon>
        <taxon>Agaricomycetes</taxon>
        <taxon>Agaricomycetidae</taxon>
        <taxon>Agaricales</taxon>
        <taxon>Agaricineae</taxon>
        <taxon>Agaricaceae</taxon>
        <taxon>Leucocoprinus</taxon>
    </lineage>
</organism>
<dbReference type="EMBL" id="JANIEX010002053">
    <property type="protein sequence ID" value="KAJ3552442.1"/>
    <property type="molecule type" value="Genomic_DNA"/>
</dbReference>
<reference evidence="2" key="1">
    <citation type="submission" date="2022-07" db="EMBL/GenBank/DDBJ databases">
        <title>Genome Sequence of Leucocoprinus birnbaumii.</title>
        <authorList>
            <person name="Buettner E."/>
        </authorList>
    </citation>
    <scope>NUCLEOTIDE SEQUENCE</scope>
    <source>
        <strain evidence="2">VT141</strain>
    </source>
</reference>
<dbReference type="AlphaFoldDB" id="A0AAD5YPK3"/>
<evidence type="ECO:0000313" key="2">
    <source>
        <dbReference type="EMBL" id="KAJ3552442.1"/>
    </source>
</evidence>
<comment type="caution">
    <text evidence="2">The sequence shown here is derived from an EMBL/GenBank/DDBJ whole genome shotgun (WGS) entry which is preliminary data.</text>
</comment>
<evidence type="ECO:0000256" key="1">
    <source>
        <dbReference type="SAM" id="Phobius"/>
    </source>
</evidence>